<feature type="chain" id="PRO_5015554205" description="DUF4124 domain-containing protein" evidence="2">
    <location>
        <begin position="22"/>
        <end position="134"/>
    </location>
</feature>
<dbReference type="Proteomes" id="UP000244441">
    <property type="component" value="Chromosome"/>
</dbReference>
<dbReference type="EMBL" id="CP026604">
    <property type="protein sequence ID" value="AWB68160.1"/>
    <property type="molecule type" value="Genomic_DNA"/>
</dbReference>
<feature type="signal peptide" evidence="2">
    <location>
        <begin position="1"/>
        <end position="21"/>
    </location>
</feature>
<keyword evidence="5" id="KW-1185">Reference proteome</keyword>
<evidence type="ECO:0000313" key="5">
    <source>
        <dbReference type="Proteomes" id="UP000244441"/>
    </source>
</evidence>
<evidence type="ECO:0000256" key="1">
    <source>
        <dbReference type="SAM" id="MobiDB-lite"/>
    </source>
</evidence>
<keyword evidence="2" id="KW-0732">Signal</keyword>
<feature type="domain" description="DUF4124" evidence="3">
    <location>
        <begin position="26"/>
        <end position="75"/>
    </location>
</feature>
<evidence type="ECO:0000259" key="3">
    <source>
        <dbReference type="Pfam" id="PF13511"/>
    </source>
</evidence>
<dbReference type="RefSeq" id="WP_108604225.1">
    <property type="nucleotide sequence ID" value="NZ_CP026604.1"/>
</dbReference>
<protein>
    <recommendedName>
        <fullName evidence="3">DUF4124 domain-containing protein</fullName>
    </recommendedName>
</protein>
<accession>A0A2S0VVM5</accession>
<dbReference type="KEGG" id="cate:C2869_17835"/>
<reference evidence="4 5" key="1">
    <citation type="submission" date="2018-01" db="EMBL/GenBank/DDBJ databases">
        <title>Genome sequence of a Cantenovulum-like bacteria.</title>
        <authorList>
            <person name="Tan W.R."/>
            <person name="Lau N.-S."/>
            <person name="Go F."/>
            <person name="Amirul A.-A.A."/>
        </authorList>
    </citation>
    <scope>NUCLEOTIDE SEQUENCE [LARGE SCALE GENOMIC DNA]</scope>
    <source>
        <strain evidence="4 5">CCB-QB4</strain>
    </source>
</reference>
<dbReference type="AlphaFoldDB" id="A0A2S0VVM5"/>
<dbReference type="OrthoDB" id="7062774at2"/>
<name>A0A2S0VVM5_9ALTE</name>
<proteinExistence type="predicted"/>
<dbReference type="InterPro" id="IPR025392">
    <property type="entry name" value="DUF4124"/>
</dbReference>
<dbReference type="Pfam" id="PF13511">
    <property type="entry name" value="DUF4124"/>
    <property type="match status" value="1"/>
</dbReference>
<evidence type="ECO:0000256" key="2">
    <source>
        <dbReference type="SAM" id="SignalP"/>
    </source>
</evidence>
<evidence type="ECO:0000313" key="4">
    <source>
        <dbReference type="EMBL" id="AWB68160.1"/>
    </source>
</evidence>
<gene>
    <name evidence="4" type="ORF">C2869_17835</name>
</gene>
<feature type="region of interest" description="Disordered" evidence="1">
    <location>
        <begin position="60"/>
        <end position="82"/>
    </location>
</feature>
<organism evidence="4 5">
    <name type="scientific">Saccharobesus litoralis</name>
    <dbReference type="NCBI Taxonomy" id="2172099"/>
    <lineage>
        <taxon>Bacteria</taxon>
        <taxon>Pseudomonadati</taxon>
        <taxon>Pseudomonadota</taxon>
        <taxon>Gammaproteobacteria</taxon>
        <taxon>Alteromonadales</taxon>
        <taxon>Alteromonadaceae</taxon>
        <taxon>Saccharobesus</taxon>
    </lineage>
</organism>
<sequence length="134" mass="15343">MFNLRGLSLFCLMFIASHAIAQNKVTIYKWVDEKGQVHFSQQPSQPDAKAIDIRLPPNAKKEREVAAKQAPQEQPTKQRVSDEDCSFLIDMYEGAKRNYVLATTESRKKDALKYVKRYEAGIAQFGCQKRETSQ</sequence>